<sequence length="130" mass="14481">MLTHKTFKGLCMLLEHILQSTMRLGYVSHEQEAPTIALPVSSPPVLLYSGACSPEIHCDEPKLLSAALGTSLVVKTWYLMQRRGLCGVTIPNTSSLQRLFLCPCFARCKTKRTEKGITKSKLFKVSFYTS</sequence>
<reference evidence="2" key="1">
    <citation type="journal article" date="2017" name="Nat. Ecol. Evol.">
        <title>Genome expansion and lineage-specific genetic innovations in the forest pathogenic fungi Armillaria.</title>
        <authorList>
            <person name="Sipos G."/>
            <person name="Prasanna A.N."/>
            <person name="Walter M.C."/>
            <person name="O'Connor E."/>
            <person name="Balint B."/>
            <person name="Krizsan K."/>
            <person name="Kiss B."/>
            <person name="Hess J."/>
            <person name="Varga T."/>
            <person name="Slot J."/>
            <person name="Riley R."/>
            <person name="Boka B."/>
            <person name="Rigling D."/>
            <person name="Barry K."/>
            <person name="Lee J."/>
            <person name="Mihaltcheva S."/>
            <person name="LaButti K."/>
            <person name="Lipzen A."/>
            <person name="Waldron R."/>
            <person name="Moloney N.M."/>
            <person name="Sperisen C."/>
            <person name="Kredics L."/>
            <person name="Vagvoelgyi C."/>
            <person name="Patrignani A."/>
            <person name="Fitzpatrick D."/>
            <person name="Nagy I."/>
            <person name="Doyle S."/>
            <person name="Anderson J.B."/>
            <person name="Grigoriev I.V."/>
            <person name="Gueldener U."/>
            <person name="Muensterkoetter M."/>
            <person name="Nagy L.G."/>
        </authorList>
    </citation>
    <scope>NUCLEOTIDE SEQUENCE [LARGE SCALE GENOMIC DNA]</scope>
    <source>
        <strain evidence="2">C18/9</strain>
    </source>
</reference>
<evidence type="ECO:0000313" key="1">
    <source>
        <dbReference type="EMBL" id="SJL00959.1"/>
    </source>
</evidence>
<protein>
    <submittedName>
        <fullName evidence="1">Uncharacterized protein</fullName>
    </submittedName>
</protein>
<proteinExistence type="predicted"/>
<evidence type="ECO:0000313" key="2">
    <source>
        <dbReference type="Proteomes" id="UP000219338"/>
    </source>
</evidence>
<organism evidence="1 2">
    <name type="scientific">Armillaria ostoyae</name>
    <name type="common">Armillaria root rot fungus</name>
    <dbReference type="NCBI Taxonomy" id="47428"/>
    <lineage>
        <taxon>Eukaryota</taxon>
        <taxon>Fungi</taxon>
        <taxon>Dikarya</taxon>
        <taxon>Basidiomycota</taxon>
        <taxon>Agaricomycotina</taxon>
        <taxon>Agaricomycetes</taxon>
        <taxon>Agaricomycetidae</taxon>
        <taxon>Agaricales</taxon>
        <taxon>Marasmiineae</taxon>
        <taxon>Physalacriaceae</taxon>
        <taxon>Armillaria</taxon>
    </lineage>
</organism>
<accession>A0A284QWW2</accession>
<dbReference type="Proteomes" id="UP000219338">
    <property type="component" value="Unassembled WGS sequence"/>
</dbReference>
<gene>
    <name evidence="1" type="ORF">ARMOST_04272</name>
</gene>
<keyword evidence="2" id="KW-1185">Reference proteome</keyword>
<name>A0A284QWW2_ARMOS</name>
<dbReference type="OrthoDB" id="10563092at2759"/>
<dbReference type="EMBL" id="FUEG01000003">
    <property type="protein sequence ID" value="SJL00959.1"/>
    <property type="molecule type" value="Genomic_DNA"/>
</dbReference>
<dbReference type="AlphaFoldDB" id="A0A284QWW2"/>